<protein>
    <submittedName>
        <fullName evidence="2">Heterokaryon incompatibility protein-domain-containing protein</fullName>
    </submittedName>
</protein>
<dbReference type="InterPro" id="IPR010730">
    <property type="entry name" value="HET"/>
</dbReference>
<evidence type="ECO:0000313" key="3">
    <source>
        <dbReference type="Proteomes" id="UP001610446"/>
    </source>
</evidence>
<organism evidence="2 3">
    <name type="scientific">Aspergillus pseudoustus</name>
    <dbReference type="NCBI Taxonomy" id="1810923"/>
    <lineage>
        <taxon>Eukaryota</taxon>
        <taxon>Fungi</taxon>
        <taxon>Dikarya</taxon>
        <taxon>Ascomycota</taxon>
        <taxon>Pezizomycotina</taxon>
        <taxon>Eurotiomycetes</taxon>
        <taxon>Eurotiomycetidae</taxon>
        <taxon>Eurotiales</taxon>
        <taxon>Aspergillaceae</taxon>
        <taxon>Aspergillus</taxon>
        <taxon>Aspergillus subgen. Nidulantes</taxon>
    </lineage>
</organism>
<dbReference type="Pfam" id="PF06985">
    <property type="entry name" value="HET"/>
    <property type="match status" value="1"/>
</dbReference>
<accession>A0ABR4JX04</accession>
<dbReference type="Proteomes" id="UP001610446">
    <property type="component" value="Unassembled WGS sequence"/>
</dbReference>
<evidence type="ECO:0000259" key="1">
    <source>
        <dbReference type="Pfam" id="PF06985"/>
    </source>
</evidence>
<proteinExistence type="predicted"/>
<gene>
    <name evidence="2" type="ORF">BJY01DRAFT_214882</name>
</gene>
<name>A0ABR4JX04_9EURO</name>
<dbReference type="EMBL" id="JBFXLU010000079">
    <property type="protein sequence ID" value="KAL2844584.1"/>
    <property type="molecule type" value="Genomic_DNA"/>
</dbReference>
<dbReference type="PANTHER" id="PTHR33112">
    <property type="entry name" value="DOMAIN PROTEIN, PUTATIVE-RELATED"/>
    <property type="match status" value="1"/>
</dbReference>
<evidence type="ECO:0000313" key="2">
    <source>
        <dbReference type="EMBL" id="KAL2844584.1"/>
    </source>
</evidence>
<keyword evidence="3" id="KW-1185">Reference proteome</keyword>
<dbReference type="PANTHER" id="PTHR33112:SF1">
    <property type="entry name" value="HETEROKARYON INCOMPATIBILITY DOMAIN-CONTAINING PROTEIN"/>
    <property type="match status" value="1"/>
</dbReference>
<sequence>MSAYRRLKPRVDLGQCKEWFEMCCGRHEECRQKKMGEGSASSPNPFFKLIDVAKRAVVILGNEGAHRYATLSYVCGAAYTLCVLQGSVGWKEDNEGTWRHPLPTELPNTIEDALRVTARIGLQYLWVDSICIAQDNRDEKQAQILAMYDIYANAEICIIAASGTDSTHGLPGVRESRKLAGSVAGVSLQSGQSTVIGARPPALHETLKEYLWIRRAWTYQEVILARRCLIFTETETFFFCTQETVRESLTESGTHAERDYWMSDVWGDIDFMTMTSANQPSKRDDNFGRTSLQNYDAAMREYTRRELTYQEDGLNAFRGMERLFGQYIGCETIAGCPWPLLTNCLEWQLQDILCAEEEWPSRRMSRDLKDEENDNDLHLIPLLPSWAWAGWNGSLRRRRGKRYPPGSEMKVLQPSRFSPIPVPITRATSPYTFAITNCIGEKKERFLRDTLPGLAKISRGHFQVTATDDVPGFAYISTADGQIVGECDVRGTLDMASLSTAQDAVVLQLYIRPDEGTLSFTCNVLLLKLHDLLDNRPELAKKLVTEAASAQVVKTLPQRLPAEDARAKKRVMLHACPSELLVPDSVPPTIETPLLATRLGLGWVRGDAWSESRPDDSLVFLV</sequence>
<comment type="caution">
    <text evidence="2">The sequence shown here is derived from an EMBL/GenBank/DDBJ whole genome shotgun (WGS) entry which is preliminary data.</text>
</comment>
<reference evidence="2 3" key="1">
    <citation type="submission" date="2024-07" db="EMBL/GenBank/DDBJ databases">
        <title>Section-level genome sequencing and comparative genomics of Aspergillus sections Usti and Cavernicolus.</title>
        <authorList>
            <consortium name="Lawrence Berkeley National Laboratory"/>
            <person name="Nybo J.L."/>
            <person name="Vesth T.C."/>
            <person name="Theobald S."/>
            <person name="Frisvad J.C."/>
            <person name="Larsen T.O."/>
            <person name="Kjaerboelling I."/>
            <person name="Rothschild-Mancinelli K."/>
            <person name="Lyhne E.K."/>
            <person name="Kogle M.E."/>
            <person name="Barry K."/>
            <person name="Clum A."/>
            <person name="Na H."/>
            <person name="Ledsgaard L."/>
            <person name="Lin J."/>
            <person name="Lipzen A."/>
            <person name="Kuo A."/>
            <person name="Riley R."/>
            <person name="Mondo S."/>
            <person name="Labutti K."/>
            <person name="Haridas S."/>
            <person name="Pangalinan J."/>
            <person name="Salamov A.A."/>
            <person name="Simmons B.A."/>
            <person name="Magnuson J.K."/>
            <person name="Chen J."/>
            <person name="Drula E."/>
            <person name="Henrissat B."/>
            <person name="Wiebenga A."/>
            <person name="Lubbers R.J."/>
            <person name="Gomes A.C."/>
            <person name="Makela M.R."/>
            <person name="Stajich J."/>
            <person name="Grigoriev I.V."/>
            <person name="Mortensen U.H."/>
            <person name="De Vries R.P."/>
            <person name="Baker S.E."/>
            <person name="Andersen M.R."/>
        </authorList>
    </citation>
    <scope>NUCLEOTIDE SEQUENCE [LARGE SCALE GENOMIC DNA]</scope>
    <source>
        <strain evidence="2 3">CBS 123904</strain>
    </source>
</reference>
<feature type="domain" description="Heterokaryon incompatibility" evidence="1">
    <location>
        <begin position="68"/>
        <end position="221"/>
    </location>
</feature>